<comment type="similarity">
    <text evidence="4">Belongs to the BPG-independent phosphoglycerate mutase family. A-PGAM subfamily.</text>
</comment>
<dbReference type="NCBIfam" id="TIGR02535">
    <property type="entry name" value="hyp_Hser_kinase"/>
    <property type="match status" value="1"/>
</dbReference>
<dbReference type="KEGG" id="salq:SYNTR_1225"/>
<evidence type="ECO:0000313" key="8">
    <source>
        <dbReference type="EMBL" id="QGT99818.1"/>
    </source>
</evidence>
<accession>A0A6I6DAI1</accession>
<comment type="catalytic activity">
    <reaction evidence="1">
        <text>(2R)-2-phosphoglycerate = (2R)-3-phosphoglycerate</text>
        <dbReference type="Rhea" id="RHEA:15901"/>
        <dbReference type="ChEBI" id="CHEBI:58272"/>
        <dbReference type="ChEBI" id="CHEBI:58289"/>
        <dbReference type="EC" id="5.4.2.12"/>
    </reaction>
</comment>
<reference evidence="9" key="1">
    <citation type="journal article" date="2019" name="Microbiology">
        <title>Complete Genome Sequence of an Uncultured Bacterium of the Candidate Phylum Bipolaricaulota.</title>
        <authorList>
            <person name="Kadnikov V.V."/>
            <person name="Mardanov A.V."/>
            <person name="Beletsky A.V."/>
            <person name="Frank Y.A."/>
            <person name="Karnachuk O.V."/>
            <person name="Ravin N.V."/>
        </authorList>
    </citation>
    <scope>NUCLEOTIDE SEQUENCE [LARGE SCALE GENOMIC DNA]</scope>
</reference>
<keyword evidence="6" id="KW-0413">Isomerase</keyword>
<dbReference type="Pfam" id="PF01676">
    <property type="entry name" value="Metalloenzyme"/>
    <property type="match status" value="1"/>
</dbReference>
<evidence type="ECO:0000259" key="7">
    <source>
        <dbReference type="Pfam" id="PF01676"/>
    </source>
</evidence>
<dbReference type="RefSeq" id="WP_156203671.1">
    <property type="nucleotide sequence ID" value="NZ_CP046457.1"/>
</dbReference>
<dbReference type="SUPFAM" id="SSF53649">
    <property type="entry name" value="Alkaline phosphatase-like"/>
    <property type="match status" value="1"/>
</dbReference>
<evidence type="ECO:0000256" key="6">
    <source>
        <dbReference type="ARBA" id="ARBA00023235"/>
    </source>
</evidence>
<dbReference type="Gene3D" id="3.30.70.2130">
    <property type="entry name" value="Metalloenzyme domain"/>
    <property type="match status" value="1"/>
</dbReference>
<evidence type="ECO:0000256" key="2">
    <source>
        <dbReference type="ARBA" id="ARBA00002315"/>
    </source>
</evidence>
<dbReference type="InterPro" id="IPR006124">
    <property type="entry name" value="Metalloenzyme"/>
</dbReference>
<proteinExistence type="inferred from homology"/>
<dbReference type="OrthoDB" id="9804453at2"/>
<dbReference type="AlphaFoldDB" id="A0A6I6DAI1"/>
<dbReference type="Gene3D" id="3.40.720.10">
    <property type="entry name" value="Alkaline Phosphatase, subunit A"/>
    <property type="match status" value="1"/>
</dbReference>
<evidence type="ECO:0000256" key="4">
    <source>
        <dbReference type="ARBA" id="ARBA00005524"/>
    </source>
</evidence>
<dbReference type="InterPro" id="IPR017850">
    <property type="entry name" value="Alkaline_phosphatase_core_sf"/>
</dbReference>
<dbReference type="CDD" id="cd16011">
    <property type="entry name" value="iPGM_like"/>
    <property type="match status" value="1"/>
</dbReference>
<organism evidence="8 9">
    <name type="scientific">Candidatus Syntrophocurvum alkaliphilum</name>
    <dbReference type="NCBI Taxonomy" id="2293317"/>
    <lineage>
        <taxon>Bacteria</taxon>
        <taxon>Bacillati</taxon>
        <taxon>Bacillota</taxon>
        <taxon>Clostridia</taxon>
        <taxon>Eubacteriales</taxon>
        <taxon>Syntrophomonadaceae</taxon>
        <taxon>Candidatus Syntrophocurvum</taxon>
    </lineage>
</organism>
<name>A0A6I6DAI1_9FIRM</name>
<evidence type="ECO:0000256" key="5">
    <source>
        <dbReference type="ARBA" id="ARBA00023152"/>
    </source>
</evidence>
<evidence type="ECO:0000256" key="3">
    <source>
        <dbReference type="ARBA" id="ARBA00004921"/>
    </source>
</evidence>
<comment type="function">
    <text evidence="2">Catalyzes the interconversion of 2-phosphoglycerate and 3-phosphoglycerate.</text>
</comment>
<dbReference type="GO" id="GO:0006096">
    <property type="term" value="P:glycolytic process"/>
    <property type="evidence" value="ECO:0007669"/>
    <property type="project" value="UniProtKB-KW"/>
</dbReference>
<comment type="pathway">
    <text evidence="3">Carbohydrate degradation.</text>
</comment>
<dbReference type="GO" id="GO:0046872">
    <property type="term" value="F:metal ion binding"/>
    <property type="evidence" value="ECO:0007669"/>
    <property type="project" value="InterPro"/>
</dbReference>
<dbReference type="InterPro" id="IPR004456">
    <property type="entry name" value="Pglycerate_mutase_ApgM"/>
</dbReference>
<keyword evidence="5" id="KW-0324">Glycolysis</keyword>
<dbReference type="NCBIfam" id="TIGR00306">
    <property type="entry name" value="apgM"/>
    <property type="match status" value="1"/>
</dbReference>
<protein>
    <submittedName>
        <fullName evidence="8">Kinase</fullName>
        <ecNumber evidence="8">2.7.1.-</ecNumber>
    </submittedName>
</protein>
<keyword evidence="9" id="KW-1185">Reference proteome</keyword>
<dbReference type="InterPro" id="IPR042253">
    <property type="entry name" value="Pglycerate_mutase_ApgM_sf"/>
</dbReference>
<keyword evidence="8" id="KW-0418">Kinase</keyword>
<dbReference type="Pfam" id="PF10143">
    <property type="entry name" value="PhosphMutase"/>
    <property type="match status" value="1"/>
</dbReference>
<dbReference type="EMBL" id="CP046457">
    <property type="protein sequence ID" value="QGT99818.1"/>
    <property type="molecule type" value="Genomic_DNA"/>
</dbReference>
<sequence length="404" mass="44445">MKYLLIVADGMADYKIEALGNKTPLQYANTPNIDFLASSSIIGTAQTIPPGFPPGSDVANLSVIGYNPEVYYTGRSPIEAVSMGIKLDENDMALRCNLVTLSDEEDYSEKTMVDYSGGEISTEEAAQLIGAINKELGTEIINFYAGMSYRHVMVWKNNILDTLNLTPPHDLSEKKISDNLPKGEGSSLIYDLMVKSAAILKDHPVNLARMKKGLKPANSIWLWGEGSKLILPSIKELYNLNGSVVAAVDLVKGLGIASGLDIIDVEGATGAVETNFAGKGEAAINELKNGKDFVFVHIESPDEAGHQGDVDSKVWSIEQIDKEVIGRAVNDLDSFDKLRIMLLPDHYTPISEKTHTNDSVPFMIYDKDLRWVNESKTYDEELCENGMHFKKGHELISYFFLGTK</sequence>
<keyword evidence="8" id="KW-0808">Transferase</keyword>
<dbReference type="GO" id="GO:0016301">
    <property type="term" value="F:kinase activity"/>
    <property type="evidence" value="ECO:0007669"/>
    <property type="project" value="UniProtKB-KW"/>
</dbReference>
<evidence type="ECO:0000256" key="1">
    <source>
        <dbReference type="ARBA" id="ARBA00000370"/>
    </source>
</evidence>
<dbReference type="PANTHER" id="PTHR31209:SF4">
    <property type="entry name" value="2,3-BISPHOSPHOGLYCERATE-INDEPENDENT PHOSPHOGLYCERATE MUTASE"/>
    <property type="match status" value="1"/>
</dbReference>
<gene>
    <name evidence="8" type="ORF">SYNTR_1225</name>
</gene>
<dbReference type="GO" id="GO:0004619">
    <property type="term" value="F:phosphoglycerate mutase activity"/>
    <property type="evidence" value="ECO:0007669"/>
    <property type="project" value="UniProtKB-EC"/>
</dbReference>
<evidence type="ECO:0000313" key="9">
    <source>
        <dbReference type="Proteomes" id="UP000426444"/>
    </source>
</evidence>
<feature type="domain" description="Metalloenzyme" evidence="7">
    <location>
        <begin position="1"/>
        <end position="383"/>
    </location>
</feature>
<dbReference type="InterPro" id="IPR023665">
    <property type="entry name" value="ApgAM_prokaryotes"/>
</dbReference>
<dbReference type="Proteomes" id="UP000426444">
    <property type="component" value="Chromosome"/>
</dbReference>
<dbReference type="PANTHER" id="PTHR31209">
    <property type="entry name" value="COFACTOR-INDEPENDENT PHOSPHOGLYCERATE MUTASE"/>
    <property type="match status" value="1"/>
</dbReference>
<dbReference type="PIRSF" id="PIRSF006392">
    <property type="entry name" value="IPGAM_arch"/>
    <property type="match status" value="1"/>
</dbReference>
<dbReference type="NCBIfam" id="NF003242">
    <property type="entry name" value="PRK04200.1"/>
    <property type="match status" value="1"/>
</dbReference>
<dbReference type="EC" id="2.7.1.-" evidence="8"/>